<dbReference type="InterPro" id="IPR011761">
    <property type="entry name" value="ATP-grasp"/>
</dbReference>
<evidence type="ECO:0000256" key="1">
    <source>
        <dbReference type="PROSITE-ProRule" id="PRU00409"/>
    </source>
</evidence>
<name>A0ABQ1NVN5_9BACI</name>
<dbReference type="Pfam" id="PF14398">
    <property type="entry name" value="ATPgrasp_YheCD"/>
    <property type="match status" value="1"/>
</dbReference>
<evidence type="ECO:0000313" key="5">
    <source>
        <dbReference type="Proteomes" id="UP000619534"/>
    </source>
</evidence>
<accession>A0ABQ1NVN5</accession>
<dbReference type="PROSITE" id="PS50975">
    <property type="entry name" value="ATP_GRASP"/>
    <property type="match status" value="1"/>
</dbReference>
<keyword evidence="1" id="KW-0547">Nucleotide-binding</keyword>
<keyword evidence="1" id="KW-0067">ATP-binding</keyword>
<dbReference type="InterPro" id="IPR026838">
    <property type="entry name" value="YheC/D"/>
</dbReference>
<proteinExistence type="predicted"/>
<feature type="coiled-coil region" evidence="2">
    <location>
        <begin position="347"/>
        <end position="374"/>
    </location>
</feature>
<feature type="domain" description="ATP-grasp" evidence="3">
    <location>
        <begin position="110"/>
        <end position="336"/>
    </location>
</feature>
<dbReference type="RefSeq" id="WP_062442253.1">
    <property type="nucleotide sequence ID" value="NZ_CTEA01000005.1"/>
</dbReference>
<evidence type="ECO:0000313" key="4">
    <source>
        <dbReference type="EMBL" id="GGC85379.1"/>
    </source>
</evidence>
<dbReference type="SUPFAM" id="SSF56059">
    <property type="entry name" value="Glutathione synthetase ATP-binding domain-like"/>
    <property type="match status" value="1"/>
</dbReference>
<protein>
    <recommendedName>
        <fullName evidence="3">ATP-grasp domain-containing protein</fullName>
    </recommendedName>
</protein>
<dbReference type="Proteomes" id="UP000619534">
    <property type="component" value="Unassembled WGS sequence"/>
</dbReference>
<reference evidence="5" key="1">
    <citation type="journal article" date="2019" name="Int. J. Syst. Evol. Microbiol.">
        <title>The Global Catalogue of Microorganisms (GCM) 10K type strain sequencing project: providing services to taxonomists for standard genome sequencing and annotation.</title>
        <authorList>
            <consortium name="The Broad Institute Genomics Platform"/>
            <consortium name="The Broad Institute Genome Sequencing Center for Infectious Disease"/>
            <person name="Wu L."/>
            <person name="Ma J."/>
        </authorList>
    </citation>
    <scope>NUCLEOTIDE SEQUENCE [LARGE SCALE GENOMIC DNA]</scope>
    <source>
        <strain evidence="5">CCM 7282</strain>
    </source>
</reference>
<dbReference type="EMBL" id="BMCJ01000002">
    <property type="protein sequence ID" value="GGC85379.1"/>
    <property type="molecule type" value="Genomic_DNA"/>
</dbReference>
<gene>
    <name evidence="4" type="ORF">GCM10007216_15120</name>
</gene>
<keyword evidence="5" id="KW-1185">Reference proteome</keyword>
<comment type="caution">
    <text evidence="4">The sequence shown here is derived from an EMBL/GenBank/DDBJ whole genome shotgun (WGS) entry which is preliminary data.</text>
</comment>
<organism evidence="4 5">
    <name type="scientific">Thalassobacillus devorans</name>
    <dbReference type="NCBI Taxonomy" id="279813"/>
    <lineage>
        <taxon>Bacteria</taxon>
        <taxon>Bacillati</taxon>
        <taxon>Bacillota</taxon>
        <taxon>Bacilli</taxon>
        <taxon>Bacillales</taxon>
        <taxon>Bacillaceae</taxon>
        <taxon>Thalassobacillus</taxon>
    </lineage>
</organism>
<evidence type="ECO:0000259" key="3">
    <source>
        <dbReference type="PROSITE" id="PS50975"/>
    </source>
</evidence>
<keyword evidence="2" id="KW-0175">Coiled coil</keyword>
<sequence>MLVGYMRRAENPPFIAKITAVMCHYYGFELIYMRPKDIDMANHTVKGRMYINNKWVKVTKDLPDLMDISAYCFKKETRDLMEYLRKNTRLTFDKKNALNKAKLQRELAKDEEFSHLVIPTARAKTFEDVESFLDKYPAMVMKPVFGQQGKGIYIVKREGEEYVLGYQKEEQRLTREELEKHFQTNISGKNYILQKYITSRSKAGDPFDCRIHVQKNRNGKWQVAKKYIRIGIGQKVMSNVNQGGGISDTKPFLKANFDDKWKEIEGNLNELGETLPYKIEQLKKTPTMSIGFDVAIDKSGDLYLFESNGAPNTTPLVAHAALLNVEYYTYIRDKELDAVVSEPERQHSDSDLEMERLKVNNEQLEKRMRTMEQSTSWRVTAPLRMLGKLLKNNK</sequence>
<evidence type="ECO:0000256" key="2">
    <source>
        <dbReference type="SAM" id="Coils"/>
    </source>
</evidence>